<keyword evidence="3 7" id="KW-0819">tRNA processing</keyword>
<keyword evidence="5 7" id="KW-0012">Acyltransferase</keyword>
<comment type="similarity">
    <text evidence="7">Belongs to the KAE1 / TsaD family.</text>
</comment>
<dbReference type="EC" id="2.3.1.234" evidence="1"/>
<dbReference type="InterPro" id="IPR043129">
    <property type="entry name" value="ATPase_NBD"/>
</dbReference>
<dbReference type="NCBIfam" id="TIGR03723">
    <property type="entry name" value="T6A_TsaD_YgjD"/>
    <property type="match status" value="1"/>
</dbReference>
<protein>
    <recommendedName>
        <fullName evidence="1">N(6)-L-threonylcarbamoyladenine synthase</fullName>
        <ecNumber evidence="1">2.3.1.234</ecNumber>
    </recommendedName>
</protein>
<evidence type="ECO:0000256" key="2">
    <source>
        <dbReference type="ARBA" id="ARBA00022679"/>
    </source>
</evidence>
<dbReference type="FunFam" id="3.30.420.40:FF:000012">
    <property type="entry name" value="tRNA N6-adenosine threonylcarbamoyltransferase"/>
    <property type="match status" value="1"/>
</dbReference>
<dbReference type="GO" id="GO:0046872">
    <property type="term" value="F:metal ion binding"/>
    <property type="evidence" value="ECO:0007669"/>
    <property type="project" value="UniProtKB-KW"/>
</dbReference>
<dbReference type="EMBL" id="JANBTX010000176">
    <property type="protein sequence ID" value="KAJ2684994.1"/>
    <property type="molecule type" value="Genomic_DNA"/>
</dbReference>
<evidence type="ECO:0000313" key="9">
    <source>
        <dbReference type="EMBL" id="KAJ2684994.1"/>
    </source>
</evidence>
<dbReference type="InterPro" id="IPR017861">
    <property type="entry name" value="KAE1/TsaD"/>
</dbReference>
<dbReference type="Proteomes" id="UP001151516">
    <property type="component" value="Unassembled WGS sequence"/>
</dbReference>
<evidence type="ECO:0000256" key="6">
    <source>
        <dbReference type="ARBA" id="ARBA00048117"/>
    </source>
</evidence>
<dbReference type="InterPro" id="IPR000905">
    <property type="entry name" value="Gcp-like_dom"/>
</dbReference>
<dbReference type="SUPFAM" id="SSF53067">
    <property type="entry name" value="Actin-like ATPase domain"/>
    <property type="match status" value="1"/>
</dbReference>
<comment type="cofactor">
    <cofactor evidence="7">
        <name>a divalent metal cation</name>
        <dbReference type="ChEBI" id="CHEBI:60240"/>
    </cofactor>
    <text evidence="7">Binds 1 divalent metal cation per subunit.</text>
</comment>
<reference evidence="9" key="1">
    <citation type="submission" date="2022-07" db="EMBL/GenBank/DDBJ databases">
        <title>Phylogenomic reconstructions and comparative analyses of Kickxellomycotina fungi.</title>
        <authorList>
            <person name="Reynolds N.K."/>
            <person name="Stajich J.E."/>
            <person name="Barry K."/>
            <person name="Grigoriev I.V."/>
            <person name="Crous P."/>
            <person name="Smith M.E."/>
        </authorList>
    </citation>
    <scope>NUCLEOTIDE SEQUENCE</scope>
    <source>
        <strain evidence="9">CBS 109367</strain>
    </source>
</reference>
<dbReference type="PRINTS" id="PR00789">
    <property type="entry name" value="OSIALOPTASE"/>
</dbReference>
<evidence type="ECO:0000256" key="3">
    <source>
        <dbReference type="ARBA" id="ARBA00022694"/>
    </source>
</evidence>
<evidence type="ECO:0000256" key="4">
    <source>
        <dbReference type="ARBA" id="ARBA00022723"/>
    </source>
</evidence>
<dbReference type="PANTHER" id="PTHR11735">
    <property type="entry name" value="TRNA N6-ADENOSINE THREONYLCARBAMOYLTRANSFERASE"/>
    <property type="match status" value="1"/>
</dbReference>
<dbReference type="Pfam" id="PF00814">
    <property type="entry name" value="TsaD"/>
    <property type="match status" value="1"/>
</dbReference>
<dbReference type="OrthoDB" id="10259622at2759"/>
<dbReference type="PANTHER" id="PTHR11735:SF6">
    <property type="entry name" value="TRNA N6-ADENOSINE THREONYLCARBAMOYLTRANSFERASE, MITOCHONDRIAL"/>
    <property type="match status" value="1"/>
</dbReference>
<dbReference type="Gene3D" id="3.30.420.40">
    <property type="match status" value="2"/>
</dbReference>
<comment type="caution">
    <text evidence="9">The sequence shown here is derived from an EMBL/GenBank/DDBJ whole genome shotgun (WGS) entry which is preliminary data.</text>
</comment>
<dbReference type="NCBIfam" id="TIGR00329">
    <property type="entry name" value="gcp_kae1"/>
    <property type="match status" value="1"/>
</dbReference>
<dbReference type="CDD" id="cd24134">
    <property type="entry name" value="ASKHA_NBD_OSGEPL1_QRI7_euk"/>
    <property type="match status" value="1"/>
</dbReference>
<comment type="catalytic activity">
    <reaction evidence="6 7">
        <text>L-threonylcarbamoyladenylate + adenosine(37) in tRNA = N(6)-L-threonylcarbamoyladenosine(37) in tRNA + AMP + H(+)</text>
        <dbReference type="Rhea" id="RHEA:37059"/>
        <dbReference type="Rhea" id="RHEA-COMP:10162"/>
        <dbReference type="Rhea" id="RHEA-COMP:10163"/>
        <dbReference type="ChEBI" id="CHEBI:15378"/>
        <dbReference type="ChEBI" id="CHEBI:73682"/>
        <dbReference type="ChEBI" id="CHEBI:74411"/>
        <dbReference type="ChEBI" id="CHEBI:74418"/>
        <dbReference type="ChEBI" id="CHEBI:456215"/>
        <dbReference type="EC" id="2.3.1.234"/>
    </reaction>
</comment>
<keyword evidence="10" id="KW-1185">Reference proteome</keyword>
<dbReference type="InterPro" id="IPR022450">
    <property type="entry name" value="TsaD"/>
</dbReference>
<dbReference type="GO" id="GO:0061711">
    <property type="term" value="F:tRNA N(6)-L-threonylcarbamoyladenine synthase activity"/>
    <property type="evidence" value="ECO:0007669"/>
    <property type="project" value="UniProtKB-EC"/>
</dbReference>
<dbReference type="GO" id="GO:0005739">
    <property type="term" value="C:mitochondrion"/>
    <property type="evidence" value="ECO:0007669"/>
    <property type="project" value="UniProtKB-SubCell"/>
</dbReference>
<keyword evidence="7" id="KW-0496">Mitochondrion</keyword>
<evidence type="ECO:0000256" key="7">
    <source>
        <dbReference type="HAMAP-Rule" id="MF_03179"/>
    </source>
</evidence>
<feature type="domain" description="Gcp-like" evidence="8">
    <location>
        <begin position="67"/>
        <end position="368"/>
    </location>
</feature>
<organism evidence="9 10">
    <name type="scientific">Coemansia spiralis</name>
    <dbReference type="NCBI Taxonomy" id="417178"/>
    <lineage>
        <taxon>Eukaryota</taxon>
        <taxon>Fungi</taxon>
        <taxon>Fungi incertae sedis</taxon>
        <taxon>Zoopagomycota</taxon>
        <taxon>Kickxellomycotina</taxon>
        <taxon>Kickxellomycetes</taxon>
        <taxon>Kickxellales</taxon>
        <taxon>Kickxellaceae</taxon>
        <taxon>Coemansia</taxon>
    </lineage>
</organism>
<evidence type="ECO:0000256" key="1">
    <source>
        <dbReference type="ARBA" id="ARBA00012156"/>
    </source>
</evidence>
<keyword evidence="2 7" id="KW-0808">Transferase</keyword>
<name>A0A9W8GJ66_9FUNG</name>
<evidence type="ECO:0000259" key="8">
    <source>
        <dbReference type="Pfam" id="PF00814"/>
    </source>
</evidence>
<dbReference type="GO" id="GO:0002949">
    <property type="term" value="P:tRNA threonylcarbamoyladenosine modification"/>
    <property type="evidence" value="ECO:0007669"/>
    <property type="project" value="UniProtKB-UniRule"/>
</dbReference>
<sequence length="409" mass="43043">MILARRLSTKAQTRVLGTKAPAQMRVLSTKAQIRVLSTKAPAQIRVLGIETSCDDTAAAVVSGDGRILSETNRHQHSVHAAFGGIVPGLAAAHHQANLPLVLRQTLLGAGLRIGDVDAVAVTRGPGMAASLGVGVAAAKALAAVHALPLVGVHHMEAHALLARMGRDDVRFPFVCVLVSGGHTTTLVAHDVNRYTTIGATRDDSVGEAFDKVARDLGLAWPDAQDGGGLGPALEQAAARGDAARFPLPVPMDKSASAASPDFSFAGLKTHVRRMRDAGAFDARAPQDQADMAAAFQRAAVAHLRKKTALACRRARAMGVDFSCIVASGGVASNAAVRRALAAVAEAERVPLECPPPRLCTDNGVMVAWAGVERLRRGLLDPYTFDFIQRWPLDRLSEMPYPARASSFDP</sequence>
<comment type="subunit">
    <text evidence="7">Homodimer.</text>
</comment>
<accession>A0A9W8GJ66</accession>
<evidence type="ECO:0000313" key="10">
    <source>
        <dbReference type="Proteomes" id="UP001151516"/>
    </source>
</evidence>
<gene>
    <name evidence="9" type="primary">QRI7</name>
    <name evidence="9" type="ORF">IWW39_004568</name>
</gene>
<dbReference type="AlphaFoldDB" id="A0A9W8GJ66"/>
<keyword evidence="4 7" id="KW-0479">Metal-binding</keyword>
<comment type="function">
    <text evidence="7">Required for the formation of a threonylcarbamoyl group on adenosine at position 37 (t(6)A37) in mitochondrial tRNAs that read codons beginning with adenine. Probably involved in the transfer of the threonylcarbamoyl moiety of threonylcarbamoyl-AMP (TC-AMP) to the N6 group of A37. Involved in mitochondrial genome maintenance.</text>
</comment>
<comment type="subcellular location">
    <subcellularLocation>
        <location evidence="7">Mitochondrion</location>
    </subcellularLocation>
</comment>
<dbReference type="HAMAP" id="MF_01445">
    <property type="entry name" value="TsaD"/>
    <property type="match status" value="1"/>
</dbReference>
<proteinExistence type="inferred from homology"/>
<evidence type="ECO:0000256" key="5">
    <source>
        <dbReference type="ARBA" id="ARBA00023315"/>
    </source>
</evidence>